<organism evidence="1 2">
    <name type="scientific">Phialocephala subalpina</name>
    <dbReference type="NCBI Taxonomy" id="576137"/>
    <lineage>
        <taxon>Eukaryota</taxon>
        <taxon>Fungi</taxon>
        <taxon>Dikarya</taxon>
        <taxon>Ascomycota</taxon>
        <taxon>Pezizomycotina</taxon>
        <taxon>Leotiomycetes</taxon>
        <taxon>Helotiales</taxon>
        <taxon>Mollisiaceae</taxon>
        <taxon>Phialocephala</taxon>
        <taxon>Phialocephala fortinii species complex</taxon>
    </lineage>
</organism>
<evidence type="ECO:0000313" key="2">
    <source>
        <dbReference type="Proteomes" id="UP000184330"/>
    </source>
</evidence>
<sequence>MAESAVMKKRPVPEELAGFDPTAKRNATNIDRSNATRTVPMKLLVLGLSRTGTSSLRQAFFDLSIFDVYHFTSIVNENPTDCKLWVRALEWKLEGKGTWTKKNWDALLGHCMAVSDHPCLTFTDELLETYPDAKVILTVRDNVDVWHESVMETIWPFVELLIKKDVSVWRRMWRKFLDPDPFGRMTELFHLNPEGMYHEFPTQGKTFYEKHNAKIRRVVPEERLLEYNVKQGWGPLCEFLGYEIPEWDFPRVNERNVFISHQQSFAGQLNWVVMKNVLKYVGSPVVVGLAAWFALRKRR</sequence>
<dbReference type="SUPFAM" id="SSF52540">
    <property type="entry name" value="P-loop containing nucleoside triphosphate hydrolases"/>
    <property type="match status" value="1"/>
</dbReference>
<dbReference type="InterPro" id="IPR027417">
    <property type="entry name" value="P-loop_NTPase"/>
</dbReference>
<name>A0A1L7XJI4_9HELO</name>
<evidence type="ECO:0008006" key="3">
    <source>
        <dbReference type="Google" id="ProtNLM"/>
    </source>
</evidence>
<keyword evidence="2" id="KW-1185">Reference proteome</keyword>
<dbReference type="STRING" id="576137.A0A1L7XJI4"/>
<dbReference type="Gene3D" id="3.40.50.300">
    <property type="entry name" value="P-loop containing nucleotide triphosphate hydrolases"/>
    <property type="match status" value="1"/>
</dbReference>
<dbReference type="PANTHER" id="PTHR36978:SF4">
    <property type="entry name" value="P-LOOP CONTAINING NUCLEOSIDE TRIPHOSPHATE HYDROLASE PROTEIN"/>
    <property type="match status" value="1"/>
</dbReference>
<dbReference type="AlphaFoldDB" id="A0A1L7XJI4"/>
<dbReference type="OrthoDB" id="408152at2759"/>
<dbReference type="EMBL" id="FJOG01000029">
    <property type="protein sequence ID" value="CZR65117.1"/>
    <property type="molecule type" value="Genomic_DNA"/>
</dbReference>
<evidence type="ECO:0000313" key="1">
    <source>
        <dbReference type="EMBL" id="CZR65117.1"/>
    </source>
</evidence>
<dbReference type="Pfam" id="PF17784">
    <property type="entry name" value="Sulfotransfer_4"/>
    <property type="match status" value="1"/>
</dbReference>
<protein>
    <recommendedName>
        <fullName evidence="3">NAD dependent epimerase/dehydratase</fullName>
    </recommendedName>
</protein>
<dbReference type="InterPro" id="IPR040632">
    <property type="entry name" value="Sulfotransfer_4"/>
</dbReference>
<dbReference type="Proteomes" id="UP000184330">
    <property type="component" value="Unassembled WGS sequence"/>
</dbReference>
<accession>A0A1L7XJI4</accession>
<reference evidence="1 2" key="1">
    <citation type="submission" date="2016-03" db="EMBL/GenBank/DDBJ databases">
        <authorList>
            <person name="Ploux O."/>
        </authorList>
    </citation>
    <scope>NUCLEOTIDE SEQUENCE [LARGE SCALE GENOMIC DNA]</scope>
    <source>
        <strain evidence="1 2">UAMH 11012</strain>
    </source>
</reference>
<dbReference type="PANTHER" id="PTHR36978">
    <property type="entry name" value="P-LOOP CONTAINING NUCLEOTIDE TRIPHOSPHATE HYDROLASE"/>
    <property type="match status" value="1"/>
</dbReference>
<proteinExistence type="predicted"/>
<gene>
    <name evidence="1" type="ORF">PAC_15017</name>
</gene>